<keyword evidence="2" id="KW-0677">Repeat</keyword>
<evidence type="ECO:0000256" key="1">
    <source>
        <dbReference type="ARBA" id="ARBA00022574"/>
    </source>
</evidence>
<name>A0AAD5YAY0_9FUNG</name>
<evidence type="ECO:0000313" key="3">
    <source>
        <dbReference type="EMBL" id="KAJ3261719.1"/>
    </source>
</evidence>
<proteinExistence type="predicted"/>
<dbReference type="EMBL" id="JADGKB010000004">
    <property type="protein sequence ID" value="KAJ3261719.1"/>
    <property type="molecule type" value="Genomic_DNA"/>
</dbReference>
<organism evidence="3 4">
    <name type="scientific">Boothiomyces macroporosus</name>
    <dbReference type="NCBI Taxonomy" id="261099"/>
    <lineage>
        <taxon>Eukaryota</taxon>
        <taxon>Fungi</taxon>
        <taxon>Fungi incertae sedis</taxon>
        <taxon>Chytridiomycota</taxon>
        <taxon>Chytridiomycota incertae sedis</taxon>
        <taxon>Chytridiomycetes</taxon>
        <taxon>Rhizophydiales</taxon>
        <taxon>Terramycetaceae</taxon>
        <taxon>Boothiomyces</taxon>
    </lineage>
</organism>
<evidence type="ECO:0000313" key="4">
    <source>
        <dbReference type="Proteomes" id="UP001210925"/>
    </source>
</evidence>
<dbReference type="Gene3D" id="2.130.10.10">
    <property type="entry name" value="YVTN repeat-like/Quinoprotein amine dehydrogenase"/>
    <property type="match status" value="1"/>
</dbReference>
<evidence type="ECO:0000256" key="2">
    <source>
        <dbReference type="ARBA" id="ARBA00022737"/>
    </source>
</evidence>
<dbReference type="Proteomes" id="UP001210925">
    <property type="component" value="Unassembled WGS sequence"/>
</dbReference>
<reference evidence="3" key="1">
    <citation type="submission" date="2020-05" db="EMBL/GenBank/DDBJ databases">
        <title>Phylogenomic resolution of chytrid fungi.</title>
        <authorList>
            <person name="Stajich J.E."/>
            <person name="Amses K."/>
            <person name="Simmons R."/>
            <person name="Seto K."/>
            <person name="Myers J."/>
            <person name="Bonds A."/>
            <person name="Quandt C.A."/>
            <person name="Barry K."/>
            <person name="Liu P."/>
            <person name="Grigoriev I."/>
            <person name="Longcore J.E."/>
            <person name="James T.Y."/>
        </authorList>
    </citation>
    <scope>NUCLEOTIDE SEQUENCE</scope>
    <source>
        <strain evidence="3">PLAUS21</strain>
    </source>
</reference>
<dbReference type="SUPFAM" id="SSF50978">
    <property type="entry name" value="WD40 repeat-like"/>
    <property type="match status" value="1"/>
</dbReference>
<accession>A0AAD5YAY0</accession>
<sequence length="295" mass="32595">MLDKPQIIIHSSKSLNYTAYDVHWIPSSPRFVILGQKANGTGTIQVCQLASGSIADLHQTEKPHAFKCGTFGHSSLAARKLATGDFGGRLSIWDLERLEKPDISFSAHDQIINCIDGLGGKSINCGPPEIVTGSRDGKLNFKIGAVKIWDARQPENPVAVLAPAPGEAVIDPWTVAFGNSYNNQERMVAAGYENGDLKLFDLRQMKIVWETNLKNGVCSVEFDRKDIQMNKLVCTGLEAKFHVYDMRTHHPTKGYTALSQKSNVSNITGWLVRHLPQNRDLFMLSNGSGTLELYK</sequence>
<dbReference type="AlphaFoldDB" id="A0AAD5YAY0"/>
<gene>
    <name evidence="3" type="primary">WDR92</name>
    <name evidence="3" type="ORF">HK103_004670</name>
</gene>
<keyword evidence="4" id="KW-1185">Reference proteome</keyword>
<comment type="caution">
    <text evidence="3">The sequence shown here is derived from an EMBL/GenBank/DDBJ whole genome shotgun (WGS) entry which is preliminary data.</text>
</comment>
<protein>
    <submittedName>
        <fullName evidence="3">WD repeat-containing protein 92</fullName>
    </submittedName>
</protein>
<dbReference type="InterPro" id="IPR015943">
    <property type="entry name" value="WD40/YVTN_repeat-like_dom_sf"/>
</dbReference>
<dbReference type="PANTHER" id="PTHR10971">
    <property type="entry name" value="MRNA EXPORT FACTOR AND BUB3"/>
    <property type="match status" value="1"/>
</dbReference>
<dbReference type="InterPro" id="IPR036322">
    <property type="entry name" value="WD40_repeat_dom_sf"/>
</dbReference>
<keyword evidence="1" id="KW-0853">WD repeat</keyword>